<evidence type="ECO:0000259" key="1">
    <source>
        <dbReference type="Pfam" id="PF04083"/>
    </source>
</evidence>
<dbReference type="InterPro" id="IPR006693">
    <property type="entry name" value="AB_hydrolase_lipase"/>
</dbReference>
<dbReference type="Pfam" id="PF04083">
    <property type="entry name" value="Abhydro_lipase"/>
    <property type="match status" value="1"/>
</dbReference>
<evidence type="ECO:0000313" key="3">
    <source>
        <dbReference type="RefSeq" id="XP_023953028.2"/>
    </source>
</evidence>
<proteinExistence type="predicted"/>
<gene>
    <name evidence="3" type="primary">LOC112056783</name>
</gene>
<keyword evidence="2" id="KW-1185">Reference proteome</keyword>
<organism evidence="2 3">
    <name type="scientific">Bicyclus anynana</name>
    <name type="common">Squinting bush brown butterfly</name>
    <dbReference type="NCBI Taxonomy" id="110368"/>
    <lineage>
        <taxon>Eukaryota</taxon>
        <taxon>Metazoa</taxon>
        <taxon>Ecdysozoa</taxon>
        <taxon>Arthropoda</taxon>
        <taxon>Hexapoda</taxon>
        <taxon>Insecta</taxon>
        <taxon>Pterygota</taxon>
        <taxon>Neoptera</taxon>
        <taxon>Endopterygota</taxon>
        <taxon>Lepidoptera</taxon>
        <taxon>Glossata</taxon>
        <taxon>Ditrysia</taxon>
        <taxon>Papilionoidea</taxon>
        <taxon>Nymphalidae</taxon>
        <taxon>Satyrinae</taxon>
        <taxon>Satyrini</taxon>
        <taxon>Mycalesina</taxon>
        <taxon>Bicyclus</taxon>
    </lineage>
</organism>
<evidence type="ECO:0000313" key="2">
    <source>
        <dbReference type="Proteomes" id="UP001652582"/>
    </source>
</evidence>
<protein>
    <submittedName>
        <fullName evidence="3">Lipase 3</fullName>
    </submittedName>
</protein>
<name>A0A6J1P5G0_BICAN</name>
<feature type="domain" description="Partial AB-hydrolase lipase" evidence="1">
    <location>
        <begin position="164"/>
        <end position="223"/>
    </location>
</feature>
<dbReference type="PANTHER" id="PTHR11005">
    <property type="entry name" value="LYSOSOMAL ACID LIPASE-RELATED"/>
    <property type="match status" value="1"/>
</dbReference>
<dbReference type="AlphaFoldDB" id="A0A6J1P5G0"/>
<dbReference type="OrthoDB" id="9974421at2759"/>
<dbReference type="SUPFAM" id="SSF53474">
    <property type="entry name" value="alpha/beta-Hydrolases"/>
    <property type="match status" value="1"/>
</dbReference>
<dbReference type="InterPro" id="IPR029058">
    <property type="entry name" value="AB_hydrolase_fold"/>
</dbReference>
<dbReference type="Proteomes" id="UP001652582">
    <property type="component" value="Chromosome 23"/>
</dbReference>
<dbReference type="GeneID" id="112056783"/>
<dbReference type="GO" id="GO:0016042">
    <property type="term" value="P:lipid catabolic process"/>
    <property type="evidence" value="ECO:0007669"/>
    <property type="project" value="UniProtKB-KW"/>
</dbReference>
<dbReference type="RefSeq" id="XP_023953028.2">
    <property type="nucleotide sequence ID" value="XM_024097260.2"/>
</dbReference>
<dbReference type="KEGG" id="bany:112056783"/>
<accession>A0A6J1P5G0</accession>
<dbReference type="Gene3D" id="3.40.50.1820">
    <property type="entry name" value="alpha/beta hydrolase"/>
    <property type="match status" value="1"/>
</dbReference>
<reference evidence="3" key="1">
    <citation type="submission" date="2025-08" db="UniProtKB">
        <authorList>
            <consortium name="RefSeq"/>
        </authorList>
    </citation>
    <scope>IDENTIFICATION</scope>
</reference>
<sequence>MNHITLEPKRRDKLVCDPIIASVSLVARTSSAVRTSADMKLSVIVFTLFVLIQCSESRYVDWFPQNIIETFTNKTSQIKNYVRSKGRSIKQFYVENVKNRITSYLGMDDKSETIPTDQARIKRKFKDYVDIAEATDQKVFDVIAPEKLDYNCNDDDPSIHMTTPQLIALHGYTSESHTIVTDDGYILTVHRIPYSKYTTSRVVPRKTVLLHHGLLGSSADWIIPGPIKGLAYILSEAGYDVWMANVRGNTYSRAHTSLDPGSFAFWNFTFHEVSQYDLPAVIDYIMDNKGWDVKINYIGHSMGTTVLFAMLSTKTHYNKVLRAGFALAPVAYMTDIRSPIRLLAKYSNNLEYLLKILGANEFLPQNSVLRWLSKHACEINHYEEAICENSLFVLCGHDAQQFNRSLLPIILSHVPAGASTKTLVHYAQEIKNSGRFQRFDYGPEGNLRQYGKREPPEYPLHEITLPIALFAAENDWLASDTDVTNLYVQLANPIDHYIVPLKEFNHIDFLWAIDARKLVFDKLLQLLEEGVSKPYFDNDIGHNNLND</sequence>
<dbReference type="GO" id="GO:0016787">
    <property type="term" value="F:hydrolase activity"/>
    <property type="evidence" value="ECO:0007669"/>
    <property type="project" value="UniProtKB-KW"/>
</dbReference>